<proteinExistence type="predicted"/>
<gene>
    <name evidence="2" type="ORF">HAX54_033876</name>
</gene>
<evidence type="ECO:0000313" key="3">
    <source>
        <dbReference type="Proteomes" id="UP000823775"/>
    </source>
</evidence>
<accession>A0ABS8SDP8</accession>
<keyword evidence="3" id="KW-1185">Reference proteome</keyword>
<evidence type="ECO:0000313" key="2">
    <source>
        <dbReference type="EMBL" id="MCD7457016.1"/>
    </source>
</evidence>
<dbReference type="EMBL" id="JACEIK010000435">
    <property type="protein sequence ID" value="MCD7457016.1"/>
    <property type="molecule type" value="Genomic_DNA"/>
</dbReference>
<feature type="region of interest" description="Disordered" evidence="1">
    <location>
        <begin position="1"/>
        <end position="34"/>
    </location>
</feature>
<name>A0ABS8SDP8_DATST</name>
<sequence>MAAKPSKGKEEAFSIHGSKRSRRSSEEQNKNVSLPQQPLKHFGLCWVTEKEVSMANPMVKIDLPLEEITEAQRAKSMREEVEDQLAEIARRSEAVNFAAALVERNLQNPPRHHGRNTICNVLFEGEFEKEEVG</sequence>
<reference evidence="2 3" key="1">
    <citation type="journal article" date="2021" name="BMC Genomics">
        <title>Datura genome reveals duplications of psychoactive alkaloid biosynthetic genes and high mutation rate following tissue culture.</title>
        <authorList>
            <person name="Rajewski A."/>
            <person name="Carter-House D."/>
            <person name="Stajich J."/>
            <person name="Litt A."/>
        </authorList>
    </citation>
    <scope>NUCLEOTIDE SEQUENCE [LARGE SCALE GENOMIC DNA]</scope>
    <source>
        <strain evidence="2">AR-01</strain>
    </source>
</reference>
<comment type="caution">
    <text evidence="2">The sequence shown here is derived from an EMBL/GenBank/DDBJ whole genome shotgun (WGS) entry which is preliminary data.</text>
</comment>
<protein>
    <submittedName>
        <fullName evidence="2">Uncharacterized protein</fullName>
    </submittedName>
</protein>
<evidence type="ECO:0000256" key="1">
    <source>
        <dbReference type="SAM" id="MobiDB-lite"/>
    </source>
</evidence>
<organism evidence="2 3">
    <name type="scientific">Datura stramonium</name>
    <name type="common">Jimsonweed</name>
    <name type="synonym">Common thornapple</name>
    <dbReference type="NCBI Taxonomy" id="4076"/>
    <lineage>
        <taxon>Eukaryota</taxon>
        <taxon>Viridiplantae</taxon>
        <taxon>Streptophyta</taxon>
        <taxon>Embryophyta</taxon>
        <taxon>Tracheophyta</taxon>
        <taxon>Spermatophyta</taxon>
        <taxon>Magnoliopsida</taxon>
        <taxon>eudicotyledons</taxon>
        <taxon>Gunneridae</taxon>
        <taxon>Pentapetalae</taxon>
        <taxon>asterids</taxon>
        <taxon>lamiids</taxon>
        <taxon>Solanales</taxon>
        <taxon>Solanaceae</taxon>
        <taxon>Solanoideae</taxon>
        <taxon>Datureae</taxon>
        <taxon>Datura</taxon>
    </lineage>
</organism>
<dbReference type="Proteomes" id="UP000823775">
    <property type="component" value="Unassembled WGS sequence"/>
</dbReference>